<dbReference type="GO" id="GO:0016757">
    <property type="term" value="F:glycosyltransferase activity"/>
    <property type="evidence" value="ECO:0007669"/>
    <property type="project" value="UniProtKB-KW"/>
</dbReference>
<dbReference type="CDD" id="cd03801">
    <property type="entry name" value="GT4_PimA-like"/>
    <property type="match status" value="1"/>
</dbReference>
<dbReference type="RefSeq" id="WP_198363108.1">
    <property type="nucleotide sequence ID" value="NZ_JBHSOG010000014.1"/>
</dbReference>
<gene>
    <name evidence="1" type="ORF">ACFPTN_04870</name>
</gene>
<organism evidence="1 2">
    <name type="scientific">Thauera sinica</name>
    <dbReference type="NCBI Taxonomy" id="2665146"/>
    <lineage>
        <taxon>Bacteria</taxon>
        <taxon>Pseudomonadati</taxon>
        <taxon>Pseudomonadota</taxon>
        <taxon>Betaproteobacteria</taxon>
        <taxon>Rhodocyclales</taxon>
        <taxon>Zoogloeaceae</taxon>
        <taxon>Thauera</taxon>
    </lineage>
</organism>
<evidence type="ECO:0000313" key="1">
    <source>
        <dbReference type="EMBL" id="MFC5768696.1"/>
    </source>
</evidence>
<dbReference type="InterPro" id="IPR050194">
    <property type="entry name" value="Glycosyltransferase_grp1"/>
</dbReference>
<keyword evidence="1" id="KW-0808">Transferase</keyword>
<dbReference type="PANTHER" id="PTHR45947">
    <property type="entry name" value="SULFOQUINOVOSYL TRANSFERASE SQD2"/>
    <property type="match status" value="1"/>
</dbReference>
<dbReference type="PANTHER" id="PTHR45947:SF3">
    <property type="entry name" value="SULFOQUINOVOSYL TRANSFERASE SQD2"/>
    <property type="match status" value="1"/>
</dbReference>
<comment type="caution">
    <text evidence="1">The sequence shown here is derived from an EMBL/GenBank/DDBJ whole genome shotgun (WGS) entry which is preliminary data.</text>
</comment>
<keyword evidence="1" id="KW-0328">Glycosyltransferase</keyword>
<dbReference type="EC" id="2.4.-.-" evidence="1"/>
<reference evidence="2" key="1">
    <citation type="journal article" date="2019" name="Int. J. Syst. Evol. Microbiol.">
        <title>The Global Catalogue of Microorganisms (GCM) 10K type strain sequencing project: providing services to taxonomists for standard genome sequencing and annotation.</title>
        <authorList>
            <consortium name="The Broad Institute Genomics Platform"/>
            <consortium name="The Broad Institute Genome Sequencing Center for Infectious Disease"/>
            <person name="Wu L."/>
            <person name="Ma J."/>
        </authorList>
    </citation>
    <scope>NUCLEOTIDE SEQUENCE [LARGE SCALE GENOMIC DNA]</scope>
    <source>
        <strain evidence="2">SHR3</strain>
    </source>
</reference>
<dbReference type="Gene3D" id="3.40.50.2000">
    <property type="entry name" value="Glycogen Phosphorylase B"/>
    <property type="match status" value="2"/>
</dbReference>
<protein>
    <submittedName>
        <fullName evidence="1">Glycosyltransferase family 4 protein</fullName>
        <ecNumber evidence="1">2.4.-.-</ecNumber>
    </submittedName>
</protein>
<dbReference type="SUPFAM" id="SSF53756">
    <property type="entry name" value="UDP-Glycosyltransferase/glycogen phosphorylase"/>
    <property type="match status" value="1"/>
</dbReference>
<dbReference type="EMBL" id="JBHSOG010000014">
    <property type="protein sequence ID" value="MFC5768696.1"/>
    <property type="molecule type" value="Genomic_DNA"/>
</dbReference>
<sequence>MSSAGRNVFIVQRRLTHYRTPLFESMRELLAGHGLQLRLLIGRGTPEEDKKGDAGELSWAQTIPTTYFVGGRLCWQPISRHIGKPALVVVTQENKLLQNHLLMLAPRRFRLAFWGHGANLQSDNPGGLKERFKRWTTNRVDWWFAYTAMSADLVGRAGFPAERITVLNNAVDTSELLQQRRSVTPAETSALRESLGFGAGPVGVYVGSLYADKRLDFLFSAAESIRAVVPDFNLLLVGDGPERDKVQSWCAAHPWARWVGARFGREKAAHISVAQVMLNPGGVGLGILDAFACGVPMVTTECGRHGPEIAYLRNGTNGVMTADRQDDYVDASLELLLDGARQERLREACAADAGEYTIENMALRFSDGIRQALAF</sequence>
<name>A0ABW1ANG8_9RHOO</name>
<dbReference type="Pfam" id="PF13692">
    <property type="entry name" value="Glyco_trans_1_4"/>
    <property type="match status" value="1"/>
</dbReference>
<evidence type="ECO:0000313" key="2">
    <source>
        <dbReference type="Proteomes" id="UP001595974"/>
    </source>
</evidence>
<keyword evidence="2" id="KW-1185">Reference proteome</keyword>
<dbReference type="Proteomes" id="UP001595974">
    <property type="component" value="Unassembled WGS sequence"/>
</dbReference>
<accession>A0ABW1ANG8</accession>
<proteinExistence type="predicted"/>